<keyword evidence="4 7" id="KW-0418">Kinase</keyword>
<evidence type="ECO:0000256" key="5">
    <source>
        <dbReference type="ARBA" id="ARBA00023012"/>
    </source>
</evidence>
<dbReference type="AlphaFoldDB" id="A0AAW6M9Q8"/>
<accession>A0AAW6M9Q8</accession>
<organism evidence="7 8">
    <name type="scientific">Bacteroides cellulosilyticus</name>
    <dbReference type="NCBI Taxonomy" id="246787"/>
    <lineage>
        <taxon>Bacteria</taxon>
        <taxon>Pseudomonadati</taxon>
        <taxon>Bacteroidota</taxon>
        <taxon>Bacteroidia</taxon>
        <taxon>Bacteroidales</taxon>
        <taxon>Bacteroidaceae</taxon>
        <taxon>Bacteroides</taxon>
    </lineage>
</organism>
<evidence type="ECO:0000256" key="2">
    <source>
        <dbReference type="ARBA" id="ARBA00012438"/>
    </source>
</evidence>
<dbReference type="PANTHER" id="PTHR43711:SF31">
    <property type="entry name" value="HISTIDINE KINASE"/>
    <property type="match status" value="1"/>
</dbReference>
<dbReference type="PANTHER" id="PTHR43711">
    <property type="entry name" value="TWO-COMPONENT HISTIDINE KINASE"/>
    <property type="match status" value="1"/>
</dbReference>
<feature type="domain" description="Histidine kinase" evidence="6">
    <location>
        <begin position="1"/>
        <end position="101"/>
    </location>
</feature>
<dbReference type="GO" id="GO:0004673">
    <property type="term" value="F:protein histidine kinase activity"/>
    <property type="evidence" value="ECO:0007669"/>
    <property type="project" value="UniProtKB-EC"/>
</dbReference>
<feature type="non-terminal residue" evidence="7">
    <location>
        <position position="1"/>
    </location>
</feature>
<comment type="caution">
    <text evidence="7">The sequence shown here is derived from an EMBL/GenBank/DDBJ whole genome shotgun (WGS) entry which is preliminary data.</text>
</comment>
<proteinExistence type="predicted"/>
<dbReference type="InterPro" id="IPR036890">
    <property type="entry name" value="HATPase_C_sf"/>
</dbReference>
<dbReference type="InterPro" id="IPR005467">
    <property type="entry name" value="His_kinase_dom"/>
</dbReference>
<dbReference type="EMBL" id="JARFID010000562">
    <property type="protein sequence ID" value="MDE8698001.1"/>
    <property type="molecule type" value="Genomic_DNA"/>
</dbReference>
<dbReference type="GO" id="GO:0000160">
    <property type="term" value="P:phosphorelay signal transduction system"/>
    <property type="evidence" value="ECO:0007669"/>
    <property type="project" value="UniProtKB-KW"/>
</dbReference>
<keyword evidence="5" id="KW-0902">Two-component regulatory system</keyword>
<evidence type="ECO:0000256" key="1">
    <source>
        <dbReference type="ARBA" id="ARBA00000085"/>
    </source>
</evidence>
<reference evidence="7" key="1">
    <citation type="submission" date="2023-03" db="EMBL/GenBank/DDBJ databases">
        <title>DFI Biobank Strains.</title>
        <authorList>
            <person name="Mostad J."/>
            <person name="Paddock L."/>
            <person name="Medina S."/>
            <person name="Waligurski E."/>
            <person name="Barat B."/>
            <person name="Smith R."/>
            <person name="Burgo V."/>
            <person name="Metcalfe C."/>
            <person name="Woodson C."/>
            <person name="Sundararajan A."/>
            <person name="Ramaswamy R."/>
            <person name="Lin H."/>
            <person name="Pamer E.G."/>
        </authorList>
    </citation>
    <scope>NUCLEOTIDE SEQUENCE</scope>
    <source>
        <strain evidence="7">DFI.9.5</strain>
    </source>
</reference>
<dbReference type="Gene3D" id="3.30.565.10">
    <property type="entry name" value="Histidine kinase-like ATPase, C-terminal domain"/>
    <property type="match status" value="1"/>
</dbReference>
<evidence type="ECO:0000313" key="8">
    <source>
        <dbReference type="Proteomes" id="UP001221924"/>
    </source>
</evidence>
<protein>
    <recommendedName>
        <fullName evidence="2">histidine kinase</fullName>
        <ecNumber evidence="2">2.7.13.3</ecNumber>
    </recommendedName>
</protein>
<sequence>LNIIQKNSNLVLQLINDILDLSRIESGKSEMNFQLVEMTGLIDDVEKVHRLKMKTGIRLNVLRPDEEIWIMVDRNRITQVLFNFLSNAIKNTHEGAITLGL</sequence>
<keyword evidence="3" id="KW-0808">Transferase</keyword>
<name>A0AAW6M9Q8_9BACE</name>
<evidence type="ECO:0000313" key="7">
    <source>
        <dbReference type="EMBL" id="MDE8698001.1"/>
    </source>
</evidence>
<dbReference type="InterPro" id="IPR050736">
    <property type="entry name" value="Sensor_HK_Regulatory"/>
</dbReference>
<dbReference type="Proteomes" id="UP001221924">
    <property type="component" value="Unassembled WGS sequence"/>
</dbReference>
<dbReference type="EC" id="2.7.13.3" evidence="2"/>
<gene>
    <name evidence="7" type="ORF">PZH42_28700</name>
</gene>
<dbReference type="Gene3D" id="1.10.287.130">
    <property type="match status" value="1"/>
</dbReference>
<evidence type="ECO:0000259" key="6">
    <source>
        <dbReference type="PROSITE" id="PS50109"/>
    </source>
</evidence>
<dbReference type="SUPFAM" id="SSF55874">
    <property type="entry name" value="ATPase domain of HSP90 chaperone/DNA topoisomerase II/histidine kinase"/>
    <property type="match status" value="1"/>
</dbReference>
<comment type="catalytic activity">
    <reaction evidence="1">
        <text>ATP + protein L-histidine = ADP + protein N-phospho-L-histidine.</text>
        <dbReference type="EC" id="2.7.13.3"/>
    </reaction>
</comment>
<evidence type="ECO:0000256" key="4">
    <source>
        <dbReference type="ARBA" id="ARBA00022777"/>
    </source>
</evidence>
<evidence type="ECO:0000256" key="3">
    <source>
        <dbReference type="ARBA" id="ARBA00022679"/>
    </source>
</evidence>
<dbReference type="PROSITE" id="PS50109">
    <property type="entry name" value="HIS_KIN"/>
    <property type="match status" value="1"/>
</dbReference>
<feature type="non-terminal residue" evidence="7">
    <location>
        <position position="101"/>
    </location>
</feature>